<dbReference type="Pfam" id="PF08459">
    <property type="entry name" value="UvrC_RNaseH_dom"/>
    <property type="match status" value="1"/>
</dbReference>
<evidence type="ECO:0000256" key="9">
    <source>
        <dbReference type="ARBA" id="ARBA00061531"/>
    </source>
</evidence>
<dbReference type="KEGG" id="ksd:KS2013_795"/>
<keyword evidence="6 13" id="KW-0234">DNA repair</keyword>
<dbReference type="STRING" id="1144748.KS2013_795"/>
<evidence type="ECO:0000256" key="3">
    <source>
        <dbReference type="ARBA" id="ARBA00022763"/>
    </source>
</evidence>
<keyword evidence="7 13" id="KW-0742">SOS response</keyword>
<dbReference type="SMART" id="SM00465">
    <property type="entry name" value="GIYc"/>
    <property type="match status" value="1"/>
</dbReference>
<dbReference type="InterPro" id="IPR010994">
    <property type="entry name" value="RuvA_2-like"/>
</dbReference>
<accession>A0A1B3B9P9</accession>
<name>A0A1B3B9P9_9GAMM</name>
<dbReference type="GO" id="GO:0009381">
    <property type="term" value="F:excinuclease ABC activity"/>
    <property type="evidence" value="ECO:0007669"/>
    <property type="project" value="UniProtKB-UniRule"/>
</dbReference>
<keyword evidence="14" id="KW-0175">Coiled coil</keyword>
<dbReference type="FunFam" id="3.30.420.340:FF:000001">
    <property type="entry name" value="UvrABC system protein C"/>
    <property type="match status" value="1"/>
</dbReference>
<dbReference type="Gene3D" id="4.10.860.10">
    <property type="entry name" value="UVR domain"/>
    <property type="match status" value="1"/>
</dbReference>
<feature type="domain" description="UVR" evidence="15">
    <location>
        <begin position="213"/>
        <end position="248"/>
    </location>
</feature>
<dbReference type="HAMAP" id="MF_00203">
    <property type="entry name" value="UvrC"/>
    <property type="match status" value="1"/>
</dbReference>
<dbReference type="Gene3D" id="3.40.1440.10">
    <property type="entry name" value="GIY-YIG endonuclease"/>
    <property type="match status" value="1"/>
</dbReference>
<dbReference type="FunFam" id="3.40.1440.10:FF:000001">
    <property type="entry name" value="UvrABC system protein C"/>
    <property type="match status" value="1"/>
</dbReference>
<reference evidence="19" key="1">
    <citation type="submission" date="2015-08" db="EMBL/GenBank/DDBJ databases">
        <authorList>
            <person name="Kim K.M."/>
        </authorList>
    </citation>
    <scope>NUCLEOTIDE SEQUENCE [LARGE SCALE GENOMIC DNA]</scope>
    <source>
        <strain evidence="19">KCTC 23892</strain>
    </source>
</reference>
<evidence type="ECO:0000259" key="16">
    <source>
        <dbReference type="PROSITE" id="PS50164"/>
    </source>
</evidence>
<evidence type="ECO:0000256" key="2">
    <source>
        <dbReference type="ARBA" id="ARBA00022490"/>
    </source>
</evidence>
<gene>
    <name evidence="13" type="primary">uvrC</name>
    <name evidence="18" type="ORF">KS2013_795</name>
</gene>
<dbReference type="GO" id="GO:0009432">
    <property type="term" value="P:SOS response"/>
    <property type="evidence" value="ECO:0007669"/>
    <property type="project" value="UniProtKB-UniRule"/>
</dbReference>
<dbReference type="Pfam" id="PF02151">
    <property type="entry name" value="UVR"/>
    <property type="match status" value="1"/>
</dbReference>
<comment type="subunit">
    <text evidence="10 13">Interacts with UvrB in an incision complex.</text>
</comment>
<dbReference type="Pfam" id="PF22920">
    <property type="entry name" value="UvrC_RNaseH"/>
    <property type="match status" value="1"/>
</dbReference>
<feature type="coiled-coil region" evidence="14">
    <location>
        <begin position="209"/>
        <end position="236"/>
    </location>
</feature>
<protein>
    <recommendedName>
        <fullName evidence="11 13">UvrABC system protein C</fullName>
        <shortName evidence="13">Protein UvrC</shortName>
    </recommendedName>
    <alternativeName>
        <fullName evidence="12 13">Excinuclease ABC subunit C</fullName>
    </alternativeName>
</protein>
<evidence type="ECO:0000313" key="18">
    <source>
        <dbReference type="EMBL" id="AOE49519.1"/>
    </source>
</evidence>
<organism evidence="18 19">
    <name type="scientific">Kangiella sediminilitoris</name>
    <dbReference type="NCBI Taxonomy" id="1144748"/>
    <lineage>
        <taxon>Bacteria</taxon>
        <taxon>Pseudomonadati</taxon>
        <taxon>Pseudomonadota</taxon>
        <taxon>Gammaproteobacteria</taxon>
        <taxon>Kangiellales</taxon>
        <taxon>Kangiellaceae</taxon>
        <taxon>Kangiella</taxon>
    </lineage>
</organism>
<evidence type="ECO:0000256" key="7">
    <source>
        <dbReference type="ARBA" id="ARBA00023236"/>
    </source>
</evidence>
<dbReference type="InterPro" id="IPR001943">
    <property type="entry name" value="UVR_dom"/>
</dbReference>
<evidence type="ECO:0000256" key="10">
    <source>
        <dbReference type="ARBA" id="ARBA00062841"/>
    </source>
</evidence>
<evidence type="ECO:0000259" key="17">
    <source>
        <dbReference type="PROSITE" id="PS50165"/>
    </source>
</evidence>
<sequence length="614" mass="69767">MSMSANDSDNGSIKPHIKQILAHLSKKPGVYQMLGKEGETLYVGKAKNLNNRVKSYFTKQYQSPKTELLVSYIEDIHTTVTETETEALLLENNLIKKYKPRFNVIFRDDKSYPYVFLSAGDYPRLAYHRGAKKEKGDYFGPFPSTSAVRQSLSLIQKVFQIRQCEDSYFANRSRPCLQYQIKRCTAPCVNYISKEDYAKDVENVRLFYRGKSEQVISSLQKKMDKASENLEFELAARYRDQIKQMRHVMQQQVISGTASDLDLVGVAYASGTCCILLVFVRNGMIVGNKTYFPKVPKHSDLDEIISSFLTFYYLSGAEMPKQIFLGKLPEDSDAISDALSQHRGSKVELKVASRGQTKEWQDFANKNAQHSLRSKLNSKSNFTERLMELQKALQLESLPKHVECFDISHTQGNQTVGSCVVFDDNGPKKSDYRIFNISGIEPGDDYAAMEQVLTRRYKRLKAEEKPLPDLVIVDGGKGQLAKAEDVFEALEISRVPLIGVSKGSDRKVGMEQIWFPGQHRPLLLDEDSKALHFIQHIRDESHRFAITKHRHQRKKSGTKSLLEEIPGVGAKRRQALLRHFGGWQEIEKASPKDIAKAPGISLAIAQKIYDYLHS</sequence>
<dbReference type="Pfam" id="PF01541">
    <property type="entry name" value="GIY-YIG"/>
    <property type="match status" value="1"/>
</dbReference>
<keyword evidence="19" id="KW-1185">Reference proteome</keyword>
<dbReference type="SMART" id="SM00278">
    <property type="entry name" value="HhH1"/>
    <property type="match status" value="2"/>
</dbReference>
<comment type="function">
    <text evidence="8 13">The UvrABC repair system catalyzes the recognition and processing of DNA lesions. UvrC both incises the 5' and 3' sides of the lesion. The N-terminal half is responsible for the 3' incision and the C-terminal half is responsible for the 5' incision.</text>
</comment>
<keyword evidence="5 13" id="KW-0267">Excision nuclease</keyword>
<evidence type="ECO:0000256" key="14">
    <source>
        <dbReference type="SAM" id="Coils"/>
    </source>
</evidence>
<evidence type="ECO:0000256" key="5">
    <source>
        <dbReference type="ARBA" id="ARBA00022881"/>
    </source>
</evidence>
<feature type="domain" description="UvrC family homology region profile" evidence="17">
    <location>
        <begin position="263"/>
        <end position="487"/>
    </location>
</feature>
<dbReference type="GO" id="GO:0009380">
    <property type="term" value="C:excinuclease repair complex"/>
    <property type="evidence" value="ECO:0007669"/>
    <property type="project" value="InterPro"/>
</dbReference>
<dbReference type="Gene3D" id="1.10.150.20">
    <property type="entry name" value="5' to 3' exonuclease, C-terminal subdomain"/>
    <property type="match status" value="1"/>
</dbReference>
<dbReference type="SUPFAM" id="SSF47781">
    <property type="entry name" value="RuvA domain 2-like"/>
    <property type="match status" value="1"/>
</dbReference>
<dbReference type="PROSITE" id="PS50164">
    <property type="entry name" value="GIY_YIG"/>
    <property type="match status" value="1"/>
</dbReference>
<evidence type="ECO:0000313" key="19">
    <source>
        <dbReference type="Proteomes" id="UP000094147"/>
    </source>
</evidence>
<dbReference type="InterPro" id="IPR038476">
    <property type="entry name" value="UvrC_RNase_H_dom_sf"/>
</dbReference>
<evidence type="ECO:0000256" key="13">
    <source>
        <dbReference type="HAMAP-Rule" id="MF_00203"/>
    </source>
</evidence>
<dbReference type="Pfam" id="PF14520">
    <property type="entry name" value="HHH_5"/>
    <property type="match status" value="1"/>
</dbReference>
<dbReference type="Gene3D" id="3.30.420.340">
    <property type="entry name" value="UvrC, RNAse H endonuclease domain"/>
    <property type="match status" value="1"/>
</dbReference>
<dbReference type="GO" id="GO:0006289">
    <property type="term" value="P:nucleotide-excision repair"/>
    <property type="evidence" value="ECO:0007669"/>
    <property type="project" value="UniProtKB-UniRule"/>
</dbReference>
<dbReference type="AlphaFoldDB" id="A0A1B3B9P9"/>
<dbReference type="NCBIfam" id="NF001824">
    <property type="entry name" value="PRK00558.1-5"/>
    <property type="match status" value="1"/>
</dbReference>
<dbReference type="InterPro" id="IPR004791">
    <property type="entry name" value="UvrC"/>
</dbReference>
<proteinExistence type="inferred from homology"/>
<evidence type="ECO:0000259" key="15">
    <source>
        <dbReference type="PROSITE" id="PS50151"/>
    </source>
</evidence>
<dbReference type="Proteomes" id="UP000094147">
    <property type="component" value="Chromosome"/>
</dbReference>
<feature type="domain" description="GIY-YIG" evidence="16">
    <location>
        <begin position="26"/>
        <end position="104"/>
    </location>
</feature>
<dbReference type="InterPro" id="IPR050066">
    <property type="entry name" value="UvrABC_protein_C"/>
</dbReference>
<evidence type="ECO:0000256" key="12">
    <source>
        <dbReference type="ARBA" id="ARBA00077138"/>
    </source>
</evidence>
<keyword evidence="3 13" id="KW-0227">DNA damage</keyword>
<dbReference type="InterPro" id="IPR001162">
    <property type="entry name" value="UvrC_RNase_H_dom"/>
</dbReference>
<evidence type="ECO:0000256" key="11">
    <source>
        <dbReference type="ARBA" id="ARBA00067419"/>
    </source>
</evidence>
<dbReference type="InterPro" id="IPR000305">
    <property type="entry name" value="GIY-YIG_endonuc"/>
</dbReference>
<dbReference type="InterPro" id="IPR035901">
    <property type="entry name" value="GIY-YIG_endonuc_sf"/>
</dbReference>
<dbReference type="EMBL" id="CP012418">
    <property type="protein sequence ID" value="AOE49519.1"/>
    <property type="molecule type" value="Genomic_DNA"/>
</dbReference>
<dbReference type="CDD" id="cd10434">
    <property type="entry name" value="GIY-YIG_UvrC_Cho"/>
    <property type="match status" value="1"/>
</dbReference>
<keyword evidence="4 13" id="KW-0228">DNA excision</keyword>
<dbReference type="PROSITE" id="PS50151">
    <property type="entry name" value="UVR"/>
    <property type="match status" value="1"/>
</dbReference>
<dbReference type="InterPro" id="IPR003583">
    <property type="entry name" value="Hlx-hairpin-Hlx_DNA-bd_motif"/>
</dbReference>
<dbReference type="PATRIC" id="fig|1144748.3.peg.806"/>
<dbReference type="NCBIfam" id="TIGR00194">
    <property type="entry name" value="uvrC"/>
    <property type="match status" value="1"/>
</dbReference>
<comment type="subcellular location">
    <subcellularLocation>
        <location evidence="1 13">Cytoplasm</location>
    </subcellularLocation>
</comment>
<dbReference type="GO" id="GO:0003677">
    <property type="term" value="F:DNA binding"/>
    <property type="evidence" value="ECO:0007669"/>
    <property type="project" value="UniProtKB-UniRule"/>
</dbReference>
<comment type="similarity">
    <text evidence="9 13">Belongs to the UvrC family.</text>
</comment>
<evidence type="ECO:0000256" key="8">
    <source>
        <dbReference type="ARBA" id="ARBA00059452"/>
    </source>
</evidence>
<evidence type="ECO:0000256" key="6">
    <source>
        <dbReference type="ARBA" id="ARBA00023204"/>
    </source>
</evidence>
<evidence type="ECO:0000256" key="4">
    <source>
        <dbReference type="ARBA" id="ARBA00022769"/>
    </source>
</evidence>
<dbReference type="GO" id="GO:0005737">
    <property type="term" value="C:cytoplasm"/>
    <property type="evidence" value="ECO:0007669"/>
    <property type="project" value="UniProtKB-SubCell"/>
</dbReference>
<dbReference type="SUPFAM" id="SSF82771">
    <property type="entry name" value="GIY-YIG endonuclease"/>
    <property type="match status" value="1"/>
</dbReference>
<evidence type="ECO:0000256" key="1">
    <source>
        <dbReference type="ARBA" id="ARBA00004496"/>
    </source>
</evidence>
<dbReference type="PROSITE" id="PS50165">
    <property type="entry name" value="UVRC"/>
    <property type="match status" value="1"/>
</dbReference>
<dbReference type="PANTHER" id="PTHR30562">
    <property type="entry name" value="UVRC/OXIDOREDUCTASE"/>
    <property type="match status" value="1"/>
</dbReference>
<dbReference type="FunFam" id="4.10.860.10:FF:000002">
    <property type="entry name" value="UvrABC system protein C"/>
    <property type="match status" value="1"/>
</dbReference>
<keyword evidence="2 13" id="KW-0963">Cytoplasm</keyword>
<dbReference type="FunFam" id="1.10.150.20:FF:000005">
    <property type="entry name" value="UvrABC system protein C"/>
    <property type="match status" value="1"/>
</dbReference>
<dbReference type="PANTHER" id="PTHR30562:SF1">
    <property type="entry name" value="UVRABC SYSTEM PROTEIN C"/>
    <property type="match status" value="1"/>
</dbReference>
<dbReference type="SUPFAM" id="SSF46600">
    <property type="entry name" value="C-terminal UvrC-binding domain of UvrB"/>
    <property type="match status" value="1"/>
</dbReference>
<dbReference type="InterPro" id="IPR047296">
    <property type="entry name" value="GIY-YIG_UvrC_Cho"/>
</dbReference>
<dbReference type="InterPro" id="IPR036876">
    <property type="entry name" value="UVR_dom_sf"/>
</dbReference>